<comment type="catalytic activity">
    <reaction evidence="14">
        <text>L-seryl-[protein] + ATP = O-phospho-L-seryl-[protein] + ADP + H(+)</text>
        <dbReference type="Rhea" id="RHEA:17989"/>
        <dbReference type="Rhea" id="RHEA-COMP:9863"/>
        <dbReference type="Rhea" id="RHEA-COMP:11604"/>
        <dbReference type="ChEBI" id="CHEBI:15378"/>
        <dbReference type="ChEBI" id="CHEBI:29999"/>
        <dbReference type="ChEBI" id="CHEBI:30616"/>
        <dbReference type="ChEBI" id="CHEBI:83421"/>
        <dbReference type="ChEBI" id="CHEBI:456216"/>
        <dbReference type="EC" id="2.7.11.1"/>
    </reaction>
</comment>
<reference evidence="20" key="1">
    <citation type="journal article" date="2016" name="Nature">
        <title>The genome of the seagrass Zostera marina reveals angiosperm adaptation to the sea.</title>
        <authorList>
            <person name="Olsen J.L."/>
            <person name="Rouze P."/>
            <person name="Verhelst B."/>
            <person name="Lin Y.-C."/>
            <person name="Bayer T."/>
            <person name="Collen J."/>
            <person name="Dattolo E."/>
            <person name="De Paoli E."/>
            <person name="Dittami S."/>
            <person name="Maumus F."/>
            <person name="Michel G."/>
            <person name="Kersting A."/>
            <person name="Lauritano C."/>
            <person name="Lohaus R."/>
            <person name="Toepel M."/>
            <person name="Tonon T."/>
            <person name="Vanneste K."/>
            <person name="Amirebrahimi M."/>
            <person name="Brakel J."/>
            <person name="Bostroem C."/>
            <person name="Chovatia M."/>
            <person name="Grimwood J."/>
            <person name="Jenkins J.W."/>
            <person name="Jueterbock A."/>
            <person name="Mraz A."/>
            <person name="Stam W.T."/>
            <person name="Tice H."/>
            <person name="Bornberg-Bauer E."/>
            <person name="Green P.J."/>
            <person name="Pearson G.A."/>
            <person name="Procaccini G."/>
            <person name="Duarte C.M."/>
            <person name="Schmutz J."/>
            <person name="Reusch T.B.H."/>
            <person name="Van de Peer Y."/>
        </authorList>
    </citation>
    <scope>NUCLEOTIDE SEQUENCE [LARGE SCALE GENOMIC DNA]</scope>
    <source>
        <strain evidence="20">cv. Finnish</strain>
    </source>
</reference>
<gene>
    <name evidence="19" type="ORF">ZOSMA_317G00100</name>
</gene>
<feature type="region of interest" description="Disordered" evidence="16">
    <location>
        <begin position="53"/>
        <end position="118"/>
    </location>
</feature>
<dbReference type="CDD" id="cd14066">
    <property type="entry name" value="STKc_IRAK"/>
    <property type="match status" value="1"/>
</dbReference>
<feature type="compositionally biased region" description="Low complexity" evidence="16">
    <location>
        <begin position="206"/>
        <end position="223"/>
    </location>
</feature>
<keyword evidence="11 17" id="KW-1133">Transmembrane helix</keyword>
<evidence type="ECO:0000256" key="10">
    <source>
        <dbReference type="ARBA" id="ARBA00022840"/>
    </source>
</evidence>
<evidence type="ECO:0000313" key="20">
    <source>
        <dbReference type="Proteomes" id="UP000036987"/>
    </source>
</evidence>
<dbReference type="InterPro" id="IPR000719">
    <property type="entry name" value="Prot_kinase_dom"/>
</dbReference>
<comment type="caution">
    <text evidence="19">The sequence shown here is derived from an EMBL/GenBank/DDBJ whole genome shotgun (WGS) entry which is preliminary data.</text>
</comment>
<keyword evidence="10 15" id="KW-0067">ATP-binding</keyword>
<dbReference type="GO" id="GO:0005524">
    <property type="term" value="F:ATP binding"/>
    <property type="evidence" value="ECO:0007669"/>
    <property type="project" value="UniProtKB-UniRule"/>
</dbReference>
<dbReference type="InterPro" id="IPR008271">
    <property type="entry name" value="Ser/Thr_kinase_AS"/>
</dbReference>
<feature type="compositionally biased region" description="Low complexity" evidence="16">
    <location>
        <begin position="7"/>
        <end position="20"/>
    </location>
</feature>
<feature type="region of interest" description="Disordered" evidence="16">
    <location>
        <begin position="192"/>
        <end position="223"/>
    </location>
</feature>
<dbReference type="InterPro" id="IPR001245">
    <property type="entry name" value="Ser-Thr/Tyr_kinase_cat_dom"/>
</dbReference>
<dbReference type="OMA" id="CMIACAS"/>
<dbReference type="GO" id="GO:0005886">
    <property type="term" value="C:plasma membrane"/>
    <property type="evidence" value="ECO:0000318"/>
    <property type="project" value="GO_Central"/>
</dbReference>
<dbReference type="PROSITE" id="PS00108">
    <property type="entry name" value="PROTEIN_KINASE_ST"/>
    <property type="match status" value="1"/>
</dbReference>
<dbReference type="Pfam" id="PF07714">
    <property type="entry name" value="PK_Tyr_Ser-Thr"/>
    <property type="match status" value="1"/>
</dbReference>
<dbReference type="GO" id="GO:0004674">
    <property type="term" value="F:protein serine/threonine kinase activity"/>
    <property type="evidence" value="ECO:0007669"/>
    <property type="project" value="UniProtKB-KW"/>
</dbReference>
<comment type="subcellular location">
    <subcellularLocation>
        <location evidence="1">Cell membrane</location>
        <topology evidence="1">Single-pass membrane protein</topology>
    </subcellularLocation>
</comment>
<feature type="compositionally biased region" description="Polar residues" evidence="16">
    <location>
        <begin position="97"/>
        <end position="107"/>
    </location>
</feature>
<dbReference type="Gene3D" id="1.10.510.10">
    <property type="entry name" value="Transferase(Phosphotransferase) domain 1"/>
    <property type="match status" value="1"/>
</dbReference>
<keyword evidence="4" id="KW-0723">Serine/threonine-protein kinase</keyword>
<evidence type="ECO:0000256" key="11">
    <source>
        <dbReference type="ARBA" id="ARBA00022989"/>
    </source>
</evidence>
<accession>A0A0K9P9D9</accession>
<dbReference type="InterPro" id="IPR011009">
    <property type="entry name" value="Kinase-like_dom_sf"/>
</dbReference>
<evidence type="ECO:0000313" key="19">
    <source>
        <dbReference type="EMBL" id="KMZ65594.1"/>
    </source>
</evidence>
<dbReference type="PANTHER" id="PTHR47982">
    <property type="entry name" value="PROLINE-RICH RECEPTOR-LIKE PROTEIN KINASE PERK4"/>
    <property type="match status" value="1"/>
</dbReference>
<keyword evidence="12 17" id="KW-0472">Membrane</keyword>
<keyword evidence="20" id="KW-1185">Reference proteome</keyword>
<dbReference type="EC" id="2.7.11.1" evidence="2"/>
<dbReference type="InterPro" id="IPR047117">
    <property type="entry name" value="PERK1-13-like"/>
</dbReference>
<evidence type="ECO:0000256" key="6">
    <source>
        <dbReference type="ARBA" id="ARBA00022679"/>
    </source>
</evidence>
<feature type="compositionally biased region" description="Polar residues" evidence="16">
    <location>
        <begin position="615"/>
        <end position="625"/>
    </location>
</feature>
<evidence type="ECO:0000256" key="2">
    <source>
        <dbReference type="ARBA" id="ARBA00012513"/>
    </source>
</evidence>
<evidence type="ECO:0000256" key="1">
    <source>
        <dbReference type="ARBA" id="ARBA00004162"/>
    </source>
</evidence>
<dbReference type="Gene3D" id="3.30.200.20">
    <property type="entry name" value="Phosphorylase Kinase, domain 1"/>
    <property type="match status" value="1"/>
</dbReference>
<feature type="domain" description="Protein kinase" evidence="18">
    <location>
        <begin position="262"/>
        <end position="555"/>
    </location>
</feature>
<evidence type="ECO:0000256" key="15">
    <source>
        <dbReference type="PROSITE-ProRule" id="PRU10141"/>
    </source>
</evidence>
<feature type="transmembrane region" description="Helical" evidence="17">
    <location>
        <begin position="124"/>
        <end position="147"/>
    </location>
</feature>
<evidence type="ECO:0000256" key="7">
    <source>
        <dbReference type="ARBA" id="ARBA00022692"/>
    </source>
</evidence>
<keyword evidence="3" id="KW-1003">Cell membrane</keyword>
<evidence type="ECO:0000259" key="18">
    <source>
        <dbReference type="PROSITE" id="PS50011"/>
    </source>
</evidence>
<dbReference type="FunFam" id="3.30.200.20:FF:000212">
    <property type="entry name" value="Proline-rich receptor-like protein kinase PERK8"/>
    <property type="match status" value="1"/>
</dbReference>
<name>A0A0K9P9D9_ZOSMR</name>
<keyword evidence="9 19" id="KW-0418">Kinase</keyword>
<dbReference type="InterPro" id="IPR017441">
    <property type="entry name" value="Protein_kinase_ATP_BS"/>
</dbReference>
<dbReference type="PANTHER" id="PTHR47982:SF69">
    <property type="entry name" value="NON-SPECIFIC SERINE_THREONINE PROTEIN KINASE"/>
    <property type="match status" value="1"/>
</dbReference>
<feature type="region of interest" description="Disordered" evidence="16">
    <location>
        <begin position="582"/>
        <end position="625"/>
    </location>
</feature>
<keyword evidence="5" id="KW-0597">Phosphoprotein</keyword>
<evidence type="ECO:0000256" key="8">
    <source>
        <dbReference type="ARBA" id="ARBA00022741"/>
    </source>
</evidence>
<evidence type="ECO:0000256" key="16">
    <source>
        <dbReference type="SAM" id="MobiDB-lite"/>
    </source>
</evidence>
<evidence type="ECO:0000256" key="3">
    <source>
        <dbReference type="ARBA" id="ARBA00022475"/>
    </source>
</evidence>
<evidence type="ECO:0000256" key="14">
    <source>
        <dbReference type="ARBA" id="ARBA00048679"/>
    </source>
</evidence>
<sequence>MPPHVGPTSTSKPKPLSSPPDSTISYLIILTLAPSSLLPPITSVASLTLMSSSPPLPAPTPISQTVTPTTSNDTTITAPPDSSPPAPTLIPSDSVAPGSTSSLSSPPKTDASLINSSSPASSTAFVVGISVGGTSVFMLLLLVFTCWRWKKRRAKLDYYGSPPKPLPPPQKENRCNGHQQNLQYNIPSQVDHSVTIPSSLPPPPAYTSRPSPSSHCFPSASTLSESGASGSSAFEKPWPQRSHGFSSSTFSYEDLLMATDGFSDSNFLGQGGFGYVHKGTLPNGKEVAVKQLKAGSRQGEREFHAEIETISRVHHKHLVLLVGYCTTNDKMLLVYEFVPNNTLKFHLHGKGRPVMSWPTRLKIALGSAKGLAYLHEDCHPKIIHRDIKAANILLDFDFETKVADFGLARSSPDDNTHVSTRVMGTFGYLAPEYASTGKLTDKSDVFSFGVMLLELISGKRPVDTSNVFMDDSLVDWARPLLTRALDDGNYGVLADPNLEQNYNHNEMACMIACASACVRHSGRRRPRMSQIVRALEGDISPENLNEGIRPSHDSFFGSHGSSDFDGCQYNEDMKNFRKLALASQEEDTTTTEKSGTDHGQNLSGEGSLLGLQTPKDGNSYRTIPL</sequence>
<protein>
    <recommendedName>
        <fullName evidence="2">non-specific serine/threonine protein kinase</fullName>
        <ecNumber evidence="2">2.7.11.1</ecNumber>
    </recommendedName>
</protein>
<feature type="compositionally biased region" description="Polar residues" evidence="16">
    <location>
        <begin position="591"/>
        <end position="604"/>
    </location>
</feature>
<dbReference type="OrthoDB" id="4062651at2759"/>
<dbReference type="PROSITE" id="PS00107">
    <property type="entry name" value="PROTEIN_KINASE_ATP"/>
    <property type="match status" value="1"/>
</dbReference>
<evidence type="ECO:0000256" key="17">
    <source>
        <dbReference type="SAM" id="Phobius"/>
    </source>
</evidence>
<comment type="catalytic activity">
    <reaction evidence="13">
        <text>L-threonyl-[protein] + ATP = O-phospho-L-threonyl-[protein] + ADP + H(+)</text>
        <dbReference type="Rhea" id="RHEA:46608"/>
        <dbReference type="Rhea" id="RHEA-COMP:11060"/>
        <dbReference type="Rhea" id="RHEA-COMP:11605"/>
        <dbReference type="ChEBI" id="CHEBI:15378"/>
        <dbReference type="ChEBI" id="CHEBI:30013"/>
        <dbReference type="ChEBI" id="CHEBI:30616"/>
        <dbReference type="ChEBI" id="CHEBI:61977"/>
        <dbReference type="ChEBI" id="CHEBI:456216"/>
        <dbReference type="EC" id="2.7.11.1"/>
    </reaction>
</comment>
<dbReference type="EMBL" id="LFYR01001027">
    <property type="protein sequence ID" value="KMZ65594.1"/>
    <property type="molecule type" value="Genomic_DNA"/>
</dbReference>
<proteinExistence type="predicted"/>
<dbReference type="STRING" id="29655.A0A0K9P9D9"/>
<evidence type="ECO:0000256" key="12">
    <source>
        <dbReference type="ARBA" id="ARBA00023136"/>
    </source>
</evidence>
<dbReference type="FunFam" id="1.10.510.10:FF:000239">
    <property type="entry name" value="Proline-rich receptor-like protein kinase PERK1"/>
    <property type="match status" value="1"/>
</dbReference>
<keyword evidence="8 15" id="KW-0547">Nucleotide-binding</keyword>
<keyword evidence="7 17" id="KW-0812">Transmembrane</keyword>
<evidence type="ECO:0000256" key="4">
    <source>
        <dbReference type="ARBA" id="ARBA00022527"/>
    </source>
</evidence>
<dbReference type="Proteomes" id="UP000036987">
    <property type="component" value="Unassembled WGS sequence"/>
</dbReference>
<evidence type="ECO:0000256" key="13">
    <source>
        <dbReference type="ARBA" id="ARBA00047899"/>
    </source>
</evidence>
<feature type="binding site" evidence="15">
    <location>
        <position position="290"/>
    </location>
    <ligand>
        <name>ATP</name>
        <dbReference type="ChEBI" id="CHEBI:30616"/>
    </ligand>
</feature>
<organism evidence="19 20">
    <name type="scientific">Zostera marina</name>
    <name type="common">Eelgrass</name>
    <dbReference type="NCBI Taxonomy" id="29655"/>
    <lineage>
        <taxon>Eukaryota</taxon>
        <taxon>Viridiplantae</taxon>
        <taxon>Streptophyta</taxon>
        <taxon>Embryophyta</taxon>
        <taxon>Tracheophyta</taxon>
        <taxon>Spermatophyta</taxon>
        <taxon>Magnoliopsida</taxon>
        <taxon>Liliopsida</taxon>
        <taxon>Zosteraceae</taxon>
        <taxon>Zostera</taxon>
    </lineage>
</organism>
<dbReference type="SMART" id="SM00220">
    <property type="entry name" value="S_TKc"/>
    <property type="match status" value="1"/>
</dbReference>
<feature type="region of interest" description="Disordered" evidence="16">
    <location>
        <begin position="1"/>
        <end position="20"/>
    </location>
</feature>
<keyword evidence="6" id="KW-0808">Transferase</keyword>
<evidence type="ECO:0000256" key="5">
    <source>
        <dbReference type="ARBA" id="ARBA00022553"/>
    </source>
</evidence>
<evidence type="ECO:0000256" key="9">
    <source>
        <dbReference type="ARBA" id="ARBA00022777"/>
    </source>
</evidence>
<dbReference type="PROSITE" id="PS50011">
    <property type="entry name" value="PROTEIN_KINASE_DOM"/>
    <property type="match status" value="1"/>
</dbReference>
<feature type="region of interest" description="Disordered" evidence="16">
    <location>
        <begin position="158"/>
        <end position="177"/>
    </location>
</feature>
<dbReference type="SUPFAM" id="SSF56112">
    <property type="entry name" value="Protein kinase-like (PK-like)"/>
    <property type="match status" value="1"/>
</dbReference>
<dbReference type="AlphaFoldDB" id="A0A0K9P9D9"/>